<dbReference type="InterPro" id="IPR024180">
    <property type="entry name" value="Tetrapyrrole_Mease/MazG_pred"/>
</dbReference>
<dbReference type="GO" id="GO:0032259">
    <property type="term" value="P:methylation"/>
    <property type="evidence" value="ECO:0007669"/>
    <property type="project" value="UniProtKB-KW"/>
</dbReference>
<organism evidence="3 4">
    <name type="scientific">Anaerosolibacter carboniphilus</name>
    <dbReference type="NCBI Taxonomy" id="1417629"/>
    <lineage>
        <taxon>Bacteria</taxon>
        <taxon>Bacillati</taxon>
        <taxon>Bacillota</taxon>
        <taxon>Clostridia</taxon>
        <taxon>Peptostreptococcales</taxon>
        <taxon>Thermotaleaceae</taxon>
        <taxon>Anaerosolibacter</taxon>
    </lineage>
</organism>
<proteinExistence type="predicted"/>
<dbReference type="Pfam" id="PF00590">
    <property type="entry name" value="TP_methylase"/>
    <property type="match status" value="1"/>
</dbReference>
<dbReference type="SUPFAM" id="SSF101386">
    <property type="entry name" value="all-alpha NTP pyrophosphatases"/>
    <property type="match status" value="2"/>
</dbReference>
<gene>
    <name evidence="3" type="ORF">HNQ80_004628</name>
</gene>
<dbReference type="Pfam" id="PF03819">
    <property type="entry name" value="MazG"/>
    <property type="match status" value="2"/>
</dbReference>
<dbReference type="InterPro" id="IPR004518">
    <property type="entry name" value="MazG-like_dom"/>
</dbReference>
<evidence type="ECO:0000313" key="4">
    <source>
        <dbReference type="Proteomes" id="UP000579281"/>
    </source>
</evidence>
<evidence type="ECO:0000313" key="3">
    <source>
        <dbReference type="EMBL" id="MBB6218464.1"/>
    </source>
</evidence>
<dbReference type="CDD" id="cd11529">
    <property type="entry name" value="NTP-PPase_MazG_Cterm"/>
    <property type="match status" value="1"/>
</dbReference>
<dbReference type="PIRSF" id="PIRSF002845">
    <property type="entry name" value="Ttrprl_mtas_MazG"/>
    <property type="match status" value="1"/>
</dbReference>
<dbReference type="NCBIfam" id="NF007113">
    <property type="entry name" value="PRK09562.1"/>
    <property type="match status" value="1"/>
</dbReference>
<dbReference type="GO" id="GO:0008168">
    <property type="term" value="F:methyltransferase activity"/>
    <property type="evidence" value="ECO:0007669"/>
    <property type="project" value="UniProtKB-KW"/>
</dbReference>
<name>A0A841KXV3_9FIRM</name>
<dbReference type="PANTHER" id="PTHR30522:SF0">
    <property type="entry name" value="NUCLEOSIDE TRIPHOSPHATE PYROPHOSPHOHYDROLASE"/>
    <property type="match status" value="1"/>
</dbReference>
<evidence type="ECO:0000259" key="1">
    <source>
        <dbReference type="Pfam" id="PF00590"/>
    </source>
</evidence>
<dbReference type="GO" id="GO:0046081">
    <property type="term" value="P:dUTP catabolic process"/>
    <property type="evidence" value="ECO:0007669"/>
    <property type="project" value="TreeGrafter"/>
</dbReference>
<dbReference type="InterPro" id="IPR048011">
    <property type="entry name" value="NTP-PPase_MazG-like_C"/>
</dbReference>
<reference evidence="3 4" key="1">
    <citation type="submission" date="2020-08" db="EMBL/GenBank/DDBJ databases">
        <title>Genomic Encyclopedia of Type Strains, Phase IV (KMG-IV): sequencing the most valuable type-strain genomes for metagenomic binning, comparative biology and taxonomic classification.</title>
        <authorList>
            <person name="Goeker M."/>
        </authorList>
    </citation>
    <scope>NUCLEOTIDE SEQUENCE [LARGE SCALE GENOMIC DNA]</scope>
    <source>
        <strain evidence="3 4">DSM 103526</strain>
    </source>
</reference>
<dbReference type="EMBL" id="JACHEN010000039">
    <property type="protein sequence ID" value="MBB6218464.1"/>
    <property type="molecule type" value="Genomic_DNA"/>
</dbReference>
<keyword evidence="3" id="KW-0489">Methyltransferase</keyword>
<dbReference type="InterPro" id="IPR011551">
    <property type="entry name" value="NTP_PyrPHydrolase_MazG"/>
</dbReference>
<keyword evidence="4" id="KW-1185">Reference proteome</keyword>
<dbReference type="Proteomes" id="UP000579281">
    <property type="component" value="Unassembled WGS sequence"/>
</dbReference>
<sequence>MRHMLTIIGLGPGSKESLTLGGIEKMKESKKILLRTQKHPVIDYLISQGFSMESLDHYYDQKDNFDEVYDAIADDIIERLKHEDVVYAVPGSPFVAEYTVQRLLERAESHDYDIEIVPSMSFIEAIFQVLKKDPIGGLQIIDGLQLKTQRPDPNTDVIVTQVYNQMVASDIKLRLMAYYPDQYPICVLRGAGIPGIQRVEWVLLYELDRLEWVDYLTSIYLPKVDEKWEKYYNMNNLVEIMAKLRSKEGCPWDLKQTHESLRPYLLEETYEVLEALDNDDKELLVEELGDLLLQIVFHAQIAAEEGYFDIQDVIAGISRKLIYRHPHVFGENKETTDAGALLRWEEMKRKEKDVKTHTESLQRIPKPLPALMRSYKIQKKAAAVGFDWDCVEGALEKVKEELTELLEVYQTDQTDKITEELGDLLFAIVNMARFLKVEPELALNQTNEKFIQRFAFMEKHAKSLDKQLEEMSLEEMDQLWNLAKIHKNKKNDKKYK</sequence>
<keyword evidence="3" id="KW-0808">Transferase</keyword>
<dbReference type="GO" id="GO:0046047">
    <property type="term" value="P:TTP catabolic process"/>
    <property type="evidence" value="ECO:0007669"/>
    <property type="project" value="TreeGrafter"/>
</dbReference>
<feature type="domain" description="NTP pyrophosphohydrolase MazG-like" evidence="2">
    <location>
        <begin position="256"/>
        <end position="329"/>
    </location>
</feature>
<dbReference type="FunFam" id="1.10.287.1080:FF:000003">
    <property type="entry name" value="Nucleoside triphosphate pyrophosphohydrolase"/>
    <property type="match status" value="1"/>
</dbReference>
<dbReference type="GO" id="GO:0006950">
    <property type="term" value="P:response to stress"/>
    <property type="evidence" value="ECO:0007669"/>
    <property type="project" value="UniProtKB-ARBA"/>
</dbReference>
<dbReference type="SUPFAM" id="SSF53790">
    <property type="entry name" value="Tetrapyrrole methylase"/>
    <property type="match status" value="1"/>
</dbReference>
<dbReference type="Gene3D" id="3.40.1010.10">
    <property type="entry name" value="Cobalt-precorrin-4 Transmethylase, Domain 1"/>
    <property type="match status" value="1"/>
</dbReference>
<dbReference type="GO" id="GO:0046052">
    <property type="term" value="P:UTP catabolic process"/>
    <property type="evidence" value="ECO:0007669"/>
    <property type="project" value="TreeGrafter"/>
</dbReference>
<accession>A0A841KXV3</accession>
<dbReference type="InterPro" id="IPR048015">
    <property type="entry name" value="NTP-PPase_MazG-like_N"/>
</dbReference>
<dbReference type="CDD" id="cd11528">
    <property type="entry name" value="NTP-PPase_MazG_Nterm"/>
    <property type="match status" value="1"/>
</dbReference>
<dbReference type="GO" id="GO:0046076">
    <property type="term" value="P:dTTP catabolic process"/>
    <property type="evidence" value="ECO:0007669"/>
    <property type="project" value="TreeGrafter"/>
</dbReference>
<dbReference type="CDD" id="cd11723">
    <property type="entry name" value="YabN_N_like"/>
    <property type="match status" value="1"/>
</dbReference>
<dbReference type="InterPro" id="IPR014777">
    <property type="entry name" value="4pyrrole_Mease_sub1"/>
</dbReference>
<dbReference type="Gene3D" id="1.10.287.1080">
    <property type="entry name" value="MazG-like"/>
    <property type="match status" value="2"/>
</dbReference>
<comment type="caution">
    <text evidence="3">The sequence shown here is derived from an EMBL/GenBank/DDBJ whole genome shotgun (WGS) entry which is preliminary data.</text>
</comment>
<feature type="domain" description="NTP pyrophosphohydrolase MazG-like" evidence="2">
    <location>
        <begin position="395"/>
        <end position="453"/>
    </location>
</feature>
<dbReference type="AlphaFoldDB" id="A0A841KXV3"/>
<dbReference type="RefSeq" id="WP_330602995.1">
    <property type="nucleotide sequence ID" value="NZ_JACHEN010000039.1"/>
</dbReference>
<protein>
    <submittedName>
        <fullName evidence="3">Tetrapyrrole methylase family protein/MazG family protein</fullName>
    </submittedName>
</protein>
<dbReference type="InterPro" id="IPR035996">
    <property type="entry name" value="4pyrrol_Methylase_sf"/>
</dbReference>
<dbReference type="InterPro" id="IPR000878">
    <property type="entry name" value="4pyrrol_Mease"/>
</dbReference>
<dbReference type="GO" id="GO:0046061">
    <property type="term" value="P:dATP catabolic process"/>
    <property type="evidence" value="ECO:0007669"/>
    <property type="project" value="TreeGrafter"/>
</dbReference>
<evidence type="ECO:0000259" key="2">
    <source>
        <dbReference type="Pfam" id="PF03819"/>
    </source>
</evidence>
<dbReference type="GO" id="GO:0006203">
    <property type="term" value="P:dGTP catabolic process"/>
    <property type="evidence" value="ECO:0007669"/>
    <property type="project" value="TreeGrafter"/>
</dbReference>
<dbReference type="PANTHER" id="PTHR30522">
    <property type="entry name" value="NUCLEOSIDE TRIPHOSPHATE PYROPHOSPHOHYDROLASE"/>
    <property type="match status" value="1"/>
</dbReference>
<dbReference type="FunFam" id="1.10.287.1080:FF:000001">
    <property type="entry name" value="Nucleoside triphosphate pyrophosphohydrolase"/>
    <property type="match status" value="1"/>
</dbReference>
<dbReference type="InterPro" id="IPR035013">
    <property type="entry name" value="YabN_N"/>
</dbReference>
<dbReference type="GO" id="GO:0047429">
    <property type="term" value="F:nucleoside triphosphate diphosphatase activity"/>
    <property type="evidence" value="ECO:0007669"/>
    <property type="project" value="InterPro"/>
</dbReference>
<dbReference type="NCBIfam" id="TIGR00444">
    <property type="entry name" value="mazG"/>
    <property type="match status" value="1"/>
</dbReference>
<feature type="domain" description="Tetrapyrrole methylase" evidence="1">
    <location>
        <begin position="4"/>
        <end position="207"/>
    </location>
</feature>